<dbReference type="OrthoDB" id="9787111at2"/>
<protein>
    <submittedName>
        <fullName evidence="2">Uncharacterized protein</fullName>
    </submittedName>
</protein>
<dbReference type="Proteomes" id="UP000292424">
    <property type="component" value="Chromosome"/>
</dbReference>
<evidence type="ECO:0000256" key="1">
    <source>
        <dbReference type="SAM" id="SignalP"/>
    </source>
</evidence>
<evidence type="ECO:0000313" key="3">
    <source>
        <dbReference type="Proteomes" id="UP000292424"/>
    </source>
</evidence>
<evidence type="ECO:0000313" key="2">
    <source>
        <dbReference type="EMBL" id="QES87327.1"/>
    </source>
</evidence>
<dbReference type="AlphaFoldDB" id="A0A5P2FWP5"/>
<keyword evidence="3" id="KW-1185">Reference proteome</keyword>
<feature type="signal peptide" evidence="1">
    <location>
        <begin position="1"/>
        <end position="22"/>
    </location>
</feature>
<accession>A0A5P2FWP5</accession>
<gene>
    <name evidence="2" type="ORF">E0W69_001170</name>
</gene>
<sequence length="258" mass="30702">MKKMWILSILSCFLFTTQQSFGQAYDNYIINFNQDTIKDYFIAKVDMERNIMRVKEKKGGKSFDYPLDSVFCFSYYDIPWRLAERMQELPNAKFDERLFSKTWTWMDLLAKKRGHNDDEHFIYLPDTDRNSTFNLGDWGSLFGTKTTTKVTVAVKGKTRWYEYHFIYNSGYSFGMNTLHPSTAYAGTNSIMYLYNDSLGLAKVYYLDNNKYSDEAKYAVRDILKAYTSDRPDLMKDLISEYNYDYEHIHKFLKKYFSK</sequence>
<name>A0A5P2FWP5_9BACT</name>
<organism evidence="2 3">
    <name type="scientific">Rhizosphaericola mali</name>
    <dbReference type="NCBI Taxonomy" id="2545455"/>
    <lineage>
        <taxon>Bacteria</taxon>
        <taxon>Pseudomonadati</taxon>
        <taxon>Bacteroidota</taxon>
        <taxon>Chitinophagia</taxon>
        <taxon>Chitinophagales</taxon>
        <taxon>Chitinophagaceae</taxon>
        <taxon>Rhizosphaericola</taxon>
    </lineage>
</organism>
<proteinExistence type="predicted"/>
<dbReference type="EMBL" id="CP044016">
    <property type="protein sequence ID" value="QES87327.1"/>
    <property type="molecule type" value="Genomic_DNA"/>
</dbReference>
<reference evidence="2 3" key="1">
    <citation type="submission" date="2019-09" db="EMBL/GenBank/DDBJ databases">
        <title>Complete genome sequence of Arachidicoccus sp. B3-10 isolated from apple orchard soil.</title>
        <authorList>
            <person name="Kim H.S."/>
            <person name="Han K.-I."/>
            <person name="Suh M.K."/>
            <person name="Lee K.C."/>
            <person name="Eom M.K."/>
            <person name="Kim J.-S."/>
            <person name="Kang S.W."/>
            <person name="Sin Y."/>
            <person name="Lee J.-S."/>
        </authorList>
    </citation>
    <scope>NUCLEOTIDE SEQUENCE [LARGE SCALE GENOMIC DNA]</scope>
    <source>
        <strain evidence="2 3">B3-10</strain>
    </source>
</reference>
<keyword evidence="1" id="KW-0732">Signal</keyword>
<dbReference type="KEGG" id="arac:E0W69_001170"/>
<feature type="chain" id="PRO_5024386156" evidence="1">
    <location>
        <begin position="23"/>
        <end position="258"/>
    </location>
</feature>
<dbReference type="RefSeq" id="WP_131328205.1">
    <property type="nucleotide sequence ID" value="NZ_CP044016.1"/>
</dbReference>